<feature type="transmembrane region" description="Helical" evidence="1">
    <location>
        <begin position="46"/>
        <end position="65"/>
    </location>
</feature>
<protein>
    <recommendedName>
        <fullName evidence="4">Glycosyltransferase RgtA/B/C/D-like domain-containing protein</fullName>
    </recommendedName>
</protein>
<feature type="transmembrane region" description="Helical" evidence="1">
    <location>
        <begin position="223"/>
        <end position="240"/>
    </location>
</feature>
<name>A0A517ZXG7_9PLAN</name>
<feature type="transmembrane region" description="Helical" evidence="1">
    <location>
        <begin position="333"/>
        <end position="354"/>
    </location>
</feature>
<feature type="transmembrane region" description="Helical" evidence="1">
    <location>
        <begin position="392"/>
        <end position="412"/>
    </location>
</feature>
<feature type="transmembrane region" description="Helical" evidence="1">
    <location>
        <begin position="301"/>
        <end position="321"/>
    </location>
</feature>
<organism evidence="2 3">
    <name type="scientific">Symmachiella dynata</name>
    <dbReference type="NCBI Taxonomy" id="2527995"/>
    <lineage>
        <taxon>Bacteria</taxon>
        <taxon>Pseudomonadati</taxon>
        <taxon>Planctomycetota</taxon>
        <taxon>Planctomycetia</taxon>
        <taxon>Planctomycetales</taxon>
        <taxon>Planctomycetaceae</taxon>
        <taxon>Symmachiella</taxon>
    </lineage>
</organism>
<evidence type="ECO:0000256" key="1">
    <source>
        <dbReference type="SAM" id="Phobius"/>
    </source>
</evidence>
<gene>
    <name evidence="2" type="ORF">Mal52_56990</name>
</gene>
<dbReference type="Proteomes" id="UP000319383">
    <property type="component" value="Chromosome"/>
</dbReference>
<reference evidence="2 3" key="1">
    <citation type="submission" date="2019-02" db="EMBL/GenBank/DDBJ databases">
        <title>Deep-cultivation of Planctomycetes and their phenomic and genomic characterization uncovers novel biology.</title>
        <authorList>
            <person name="Wiegand S."/>
            <person name="Jogler M."/>
            <person name="Boedeker C."/>
            <person name="Pinto D."/>
            <person name="Vollmers J."/>
            <person name="Rivas-Marin E."/>
            <person name="Kohn T."/>
            <person name="Peeters S.H."/>
            <person name="Heuer A."/>
            <person name="Rast P."/>
            <person name="Oberbeckmann S."/>
            <person name="Bunk B."/>
            <person name="Jeske O."/>
            <person name="Meyerdierks A."/>
            <person name="Storesund J.E."/>
            <person name="Kallscheuer N."/>
            <person name="Luecker S."/>
            <person name="Lage O.M."/>
            <person name="Pohl T."/>
            <person name="Merkel B.J."/>
            <person name="Hornburger P."/>
            <person name="Mueller R.-W."/>
            <person name="Bruemmer F."/>
            <person name="Labrenz M."/>
            <person name="Spormann A.M."/>
            <person name="Op den Camp H."/>
            <person name="Overmann J."/>
            <person name="Amann R."/>
            <person name="Jetten M.S.M."/>
            <person name="Mascher T."/>
            <person name="Medema M.H."/>
            <person name="Devos D.P."/>
            <person name="Kaster A.-K."/>
            <person name="Ovreas L."/>
            <person name="Rohde M."/>
            <person name="Galperin M.Y."/>
            <person name="Jogler C."/>
        </authorList>
    </citation>
    <scope>NUCLEOTIDE SEQUENCE [LARGE SCALE GENOMIC DNA]</scope>
    <source>
        <strain evidence="2 3">Mal52</strain>
    </source>
</reference>
<dbReference type="RefSeq" id="WP_145379885.1">
    <property type="nucleotide sequence ID" value="NZ_CP036276.1"/>
</dbReference>
<keyword evidence="3" id="KW-1185">Reference proteome</keyword>
<accession>A0A517ZXG7</accession>
<keyword evidence="1" id="KW-0812">Transmembrane</keyword>
<evidence type="ECO:0000313" key="2">
    <source>
        <dbReference type="EMBL" id="QDU47171.1"/>
    </source>
</evidence>
<feature type="transmembrane region" description="Helical" evidence="1">
    <location>
        <begin position="424"/>
        <end position="444"/>
    </location>
</feature>
<evidence type="ECO:0008006" key="4">
    <source>
        <dbReference type="Google" id="ProtNLM"/>
    </source>
</evidence>
<evidence type="ECO:0000313" key="3">
    <source>
        <dbReference type="Proteomes" id="UP000319383"/>
    </source>
</evidence>
<dbReference type="AlphaFoldDB" id="A0A517ZXG7"/>
<dbReference type="EMBL" id="CP036276">
    <property type="protein sequence ID" value="QDU47171.1"/>
    <property type="molecule type" value="Genomic_DNA"/>
</dbReference>
<feature type="transmembrane region" description="Helical" evidence="1">
    <location>
        <begin position="196"/>
        <end position="216"/>
    </location>
</feature>
<proteinExistence type="predicted"/>
<keyword evidence="1" id="KW-1133">Transmembrane helix</keyword>
<feature type="transmembrane region" description="Helical" evidence="1">
    <location>
        <begin position="77"/>
        <end position="94"/>
    </location>
</feature>
<keyword evidence="1" id="KW-0472">Membrane</keyword>
<feature type="transmembrane region" description="Helical" evidence="1">
    <location>
        <begin position="114"/>
        <end position="132"/>
    </location>
</feature>
<feature type="transmembrane region" description="Helical" evidence="1">
    <location>
        <begin position="366"/>
        <end position="386"/>
    </location>
</feature>
<sequence length="479" mass="52257">MIGWGLLLLGLIGQWLFGAALATLILGRRIWRPSSQAGWLTSRAELIGLGIVLGIAGTSYVQFLWGLAGGPLARSTSIGWGVLGCLAGIVAWGLSRTPRPAPLGNDDQSAWVRFAATIVVLLFVSLMGQTLLTPQRLWDERAIFGLKSIVLYEDAQLQSADLLHPDFVQYHPRYPLLIPLAEQHIYALLGRADDRWAKLLFPLMSLGMVLTFAGVLQRHLRVATAWLWTLVLATVPILAFNDYGFLSAQADAPIACYHGVSLLYLWSWLRTRRQEKISEPRPLILAAVAAAMTLFTKDEGIALALIDGGLLYLLVAVMAWGPENQKLAALKTALGWTGLYAVTTLLIAAPWFLYRGRLPTTTEMNYSGRVNLATLVAGLGTLSWSVPHMLGAMFLQVTTMGLQWWGLLIAGTTQPRRALRPEQLLLLGDLLGALAALLVVGMIAPTPVEEHIGGSSHRFLMQLTPVAILFMAGQWSGDE</sequence>
<feature type="transmembrane region" description="Helical" evidence="1">
    <location>
        <begin position="6"/>
        <end position="26"/>
    </location>
</feature>
<dbReference type="KEGG" id="sdyn:Mal52_56990"/>
<feature type="transmembrane region" description="Helical" evidence="1">
    <location>
        <begin position="252"/>
        <end position="269"/>
    </location>
</feature>